<dbReference type="Gene3D" id="2.40.170.20">
    <property type="entry name" value="TonB-dependent receptor, beta-barrel domain"/>
    <property type="match status" value="1"/>
</dbReference>
<protein>
    <submittedName>
        <fullName evidence="14">TonB-dependent receptor</fullName>
    </submittedName>
</protein>
<dbReference type="PANTHER" id="PTHR30069:SF29">
    <property type="entry name" value="HEMOGLOBIN AND HEMOGLOBIN-HAPTOGLOBIN-BINDING PROTEIN 1-RELATED"/>
    <property type="match status" value="1"/>
</dbReference>
<dbReference type="InterPro" id="IPR000531">
    <property type="entry name" value="Beta-barrel_TonB"/>
</dbReference>
<dbReference type="Pfam" id="PF00593">
    <property type="entry name" value="TonB_dep_Rec_b-barrel"/>
    <property type="match status" value="1"/>
</dbReference>
<dbReference type="NCBIfam" id="TIGR04057">
    <property type="entry name" value="SusC_RagA_signa"/>
    <property type="match status" value="1"/>
</dbReference>
<dbReference type="InterPro" id="IPR037066">
    <property type="entry name" value="Plug_dom_sf"/>
</dbReference>
<dbReference type="SUPFAM" id="SSF56935">
    <property type="entry name" value="Porins"/>
    <property type="match status" value="1"/>
</dbReference>
<dbReference type="Proteomes" id="UP000321291">
    <property type="component" value="Chromosome"/>
</dbReference>
<evidence type="ECO:0000256" key="10">
    <source>
        <dbReference type="PROSITE-ProRule" id="PRU01360"/>
    </source>
</evidence>
<evidence type="ECO:0000256" key="7">
    <source>
        <dbReference type="ARBA" id="ARBA00023136"/>
    </source>
</evidence>
<feature type="domain" description="TonB-dependent receptor-like beta-barrel" evidence="12">
    <location>
        <begin position="384"/>
        <end position="824"/>
    </location>
</feature>
<organism evidence="14 15">
    <name type="scientific">Arachidicoccus ginsenosidivorans</name>
    <dbReference type="NCBI Taxonomy" id="496057"/>
    <lineage>
        <taxon>Bacteria</taxon>
        <taxon>Pseudomonadati</taxon>
        <taxon>Bacteroidota</taxon>
        <taxon>Chitinophagia</taxon>
        <taxon>Chitinophagales</taxon>
        <taxon>Chitinophagaceae</taxon>
        <taxon>Arachidicoccus</taxon>
    </lineage>
</organism>
<dbReference type="GO" id="GO:0015344">
    <property type="term" value="F:siderophore uptake transmembrane transporter activity"/>
    <property type="evidence" value="ECO:0007669"/>
    <property type="project" value="TreeGrafter"/>
</dbReference>
<evidence type="ECO:0000256" key="5">
    <source>
        <dbReference type="ARBA" id="ARBA00022729"/>
    </source>
</evidence>
<accession>A0A5B8VS12</accession>
<dbReference type="GO" id="GO:0044718">
    <property type="term" value="P:siderophore transmembrane transport"/>
    <property type="evidence" value="ECO:0007669"/>
    <property type="project" value="TreeGrafter"/>
</dbReference>
<evidence type="ECO:0000313" key="15">
    <source>
        <dbReference type="Proteomes" id="UP000321291"/>
    </source>
</evidence>
<comment type="subcellular location">
    <subcellularLocation>
        <location evidence="1 10">Cell outer membrane</location>
        <topology evidence="1 10">Multi-pass membrane protein</topology>
    </subcellularLocation>
</comment>
<dbReference type="PANTHER" id="PTHR30069">
    <property type="entry name" value="TONB-DEPENDENT OUTER MEMBRANE RECEPTOR"/>
    <property type="match status" value="1"/>
</dbReference>
<keyword evidence="6 11" id="KW-0798">TonB box</keyword>
<dbReference type="Gene3D" id="2.170.130.10">
    <property type="entry name" value="TonB-dependent receptor, plug domain"/>
    <property type="match status" value="1"/>
</dbReference>
<evidence type="ECO:0000256" key="8">
    <source>
        <dbReference type="ARBA" id="ARBA00023170"/>
    </source>
</evidence>
<sequence>MQKINLKRQNSLWSHFKEKKQVRQLVMMACMLLAVTISYGQSIQVHGTVQDETGVAIAGASVIVSGSGGKTGTLTDSTGAFSLQIPEKGGSLEVSAVGYEKVIIKTMGTQSLPIVLKAAAGSLDEIVVIGYSTQKKRDVTGAITSVTAKQIEERQAVTLEDALQGQAAGLMVINNAGEPGESGSIQIRGGSTFSSAGNAPLYVIDGVVGASADNINPSDIESVDVLKDAASGAIYGSRAANGVIIITTKMGMLNKPQVNLNYLHNFGYLAHKLRQANATEVRLYRNEQKSNLNGTAGGSTDSLNPGFNADNDYQDALTRLANKDQYDISLSGGSKNIKYYNSVRYVDDKGLILNSWAKLLQIRTNIDFQASKKIKFSTRFSFGYRDRNNINEGNTINQTFQRPTNFALYLPDGSLTGYVSGRRNPLSVALYEVNLNDRYSATLFQQMEYNIVRGLKFTTNITADYDEGRTVKFSPKILSSNNPLKNSGSEAWSRSIGWQYQAYLNYNKTIAKDHSFTGLLGFSAEKTQRNNSIISGTDYVNEHILTLNSAGTIVPAKTNTGASGNSLASIFGRIGYSYLGKYNFNGTVRRDGSSRFGKQNIWGNFYSGAVAWRFTSEHFMDWAKNILTDGKLRLSYGQTGNESIGNYDAIQRYGFGSYFYNGVSGIATGSSFGNPTLSWENNTQKNIGIDLTFLKGRLGITSDYYIKTTTDLLYNQPLPVETGFNSVRVNLGSFETKGFEFSLNATPVQTKDFRWDLIANLSVERGRVKQLPGGAFISGNSGSGGGAGWLIREGGRLGDFYGWKALGVYAYDESNAYDDNWNRLDPVFDGSGVFQGYTQNGKPYNGDVHSLYNTGVKLRGGDIIFDNVAKDSVIDDNDRQVLGNAQPSFYGAIINTLSYKGFSLSFTFNTTWGNDLYNNAAQALNNYRTTHIIPQPYVIYNAWRRPGDITDVPEVSRKNTSGNMRMNSRYIEDGSFIRLSYVRLTYKLPAAIARTIFTRDLSVYVYGSNLITWTNYSWFDPEFTSNDPLQLGQDNGRYPRRREVGLGLNIHF</sequence>
<keyword evidence="4 10" id="KW-0812">Transmembrane</keyword>
<dbReference type="PROSITE" id="PS52016">
    <property type="entry name" value="TONB_DEPENDENT_REC_3"/>
    <property type="match status" value="1"/>
</dbReference>
<dbReference type="InterPro" id="IPR039426">
    <property type="entry name" value="TonB-dep_rcpt-like"/>
</dbReference>
<dbReference type="InterPro" id="IPR008969">
    <property type="entry name" value="CarboxyPept-like_regulatory"/>
</dbReference>
<keyword evidence="9 10" id="KW-0998">Cell outer membrane</keyword>
<dbReference type="AlphaFoldDB" id="A0A5B8VS12"/>
<dbReference type="KEGG" id="agi:FSB73_22705"/>
<proteinExistence type="inferred from homology"/>
<dbReference type="InterPro" id="IPR036942">
    <property type="entry name" value="Beta-barrel_TonB_sf"/>
</dbReference>
<evidence type="ECO:0000256" key="4">
    <source>
        <dbReference type="ARBA" id="ARBA00022692"/>
    </source>
</evidence>
<evidence type="ECO:0000256" key="9">
    <source>
        <dbReference type="ARBA" id="ARBA00023237"/>
    </source>
</evidence>
<evidence type="ECO:0000313" key="14">
    <source>
        <dbReference type="EMBL" id="QEC74063.1"/>
    </source>
</evidence>
<evidence type="ECO:0000256" key="3">
    <source>
        <dbReference type="ARBA" id="ARBA00022452"/>
    </source>
</evidence>
<keyword evidence="3 10" id="KW-1134">Transmembrane beta strand</keyword>
<evidence type="ECO:0000256" key="6">
    <source>
        <dbReference type="ARBA" id="ARBA00023077"/>
    </source>
</evidence>
<evidence type="ECO:0000256" key="1">
    <source>
        <dbReference type="ARBA" id="ARBA00004571"/>
    </source>
</evidence>
<dbReference type="RefSeq" id="WP_146787688.1">
    <property type="nucleotide sequence ID" value="NZ_CP042434.1"/>
</dbReference>
<keyword evidence="15" id="KW-1185">Reference proteome</keyword>
<evidence type="ECO:0000259" key="13">
    <source>
        <dbReference type="Pfam" id="PF07715"/>
    </source>
</evidence>
<dbReference type="Pfam" id="PF13715">
    <property type="entry name" value="CarbopepD_reg_2"/>
    <property type="match status" value="1"/>
</dbReference>
<gene>
    <name evidence="14" type="ORF">FSB73_22705</name>
</gene>
<keyword evidence="2 10" id="KW-0813">Transport</keyword>
<keyword evidence="8 14" id="KW-0675">Receptor</keyword>
<dbReference type="OrthoDB" id="9768177at2"/>
<dbReference type="SUPFAM" id="SSF49464">
    <property type="entry name" value="Carboxypeptidase regulatory domain-like"/>
    <property type="match status" value="1"/>
</dbReference>
<dbReference type="InterPro" id="IPR023997">
    <property type="entry name" value="TonB-dep_OMP_SusC/RagA_CS"/>
</dbReference>
<dbReference type="NCBIfam" id="TIGR04056">
    <property type="entry name" value="OMP_RagA_SusC"/>
    <property type="match status" value="1"/>
</dbReference>
<name>A0A5B8VS12_9BACT</name>
<dbReference type="Pfam" id="PF07715">
    <property type="entry name" value="Plug"/>
    <property type="match status" value="1"/>
</dbReference>
<feature type="domain" description="TonB-dependent receptor plug" evidence="13">
    <location>
        <begin position="135"/>
        <end position="243"/>
    </location>
</feature>
<dbReference type="InterPro" id="IPR023996">
    <property type="entry name" value="TonB-dep_OMP_SusC/RagA"/>
</dbReference>
<keyword evidence="5" id="KW-0732">Signal</keyword>
<comment type="similarity">
    <text evidence="10 11">Belongs to the TonB-dependent receptor family.</text>
</comment>
<keyword evidence="7 10" id="KW-0472">Membrane</keyword>
<reference evidence="14 15" key="1">
    <citation type="journal article" date="2017" name="Int. J. Syst. Evol. Microbiol.">
        <title>Arachidicoccus ginsenosidivorans sp. nov., with ginsenoside-converting activity isolated from ginseng cultivating soil.</title>
        <authorList>
            <person name="Siddiqi M.Z."/>
            <person name="Aslam Z."/>
            <person name="Im W.T."/>
        </authorList>
    </citation>
    <scope>NUCLEOTIDE SEQUENCE [LARGE SCALE GENOMIC DNA]</scope>
    <source>
        <strain evidence="14 15">Gsoil 809</strain>
    </source>
</reference>
<dbReference type="GO" id="GO:0009279">
    <property type="term" value="C:cell outer membrane"/>
    <property type="evidence" value="ECO:0007669"/>
    <property type="project" value="UniProtKB-SubCell"/>
</dbReference>
<dbReference type="Gene3D" id="2.60.40.1120">
    <property type="entry name" value="Carboxypeptidase-like, regulatory domain"/>
    <property type="match status" value="1"/>
</dbReference>
<dbReference type="InterPro" id="IPR012910">
    <property type="entry name" value="Plug_dom"/>
</dbReference>
<evidence type="ECO:0000256" key="11">
    <source>
        <dbReference type="RuleBase" id="RU003357"/>
    </source>
</evidence>
<evidence type="ECO:0000259" key="12">
    <source>
        <dbReference type="Pfam" id="PF00593"/>
    </source>
</evidence>
<dbReference type="EMBL" id="CP042434">
    <property type="protein sequence ID" value="QEC74063.1"/>
    <property type="molecule type" value="Genomic_DNA"/>
</dbReference>
<evidence type="ECO:0000256" key="2">
    <source>
        <dbReference type="ARBA" id="ARBA00022448"/>
    </source>
</evidence>